<sequence length="91" mass="10086">MKTETKDAATRRLARIEGQVRGISRMVVEDRYCIDVIRQVQAVKAALAGLEATILDDHIATCVDHALTGNNVDERREKVEELVAVLGGRKK</sequence>
<dbReference type="Gene3D" id="1.20.58.1000">
    <property type="entry name" value="Metal-sensitive repressor, helix protomer"/>
    <property type="match status" value="1"/>
</dbReference>
<dbReference type="CDD" id="cd10148">
    <property type="entry name" value="CsoR-like_DUF156"/>
    <property type="match status" value="1"/>
</dbReference>
<protein>
    <submittedName>
        <fullName evidence="2">Metal-sensitive transcriptional regulator</fullName>
    </submittedName>
</protein>
<dbReference type="RefSeq" id="WP_269403486.1">
    <property type="nucleotide sequence ID" value="NZ_JAPWGW010000007.1"/>
</dbReference>
<name>A0ABT4LYP7_9PROT</name>
<dbReference type="EMBL" id="JAPWGW010000007">
    <property type="protein sequence ID" value="MCZ4299505.1"/>
    <property type="molecule type" value="Genomic_DNA"/>
</dbReference>
<accession>A0ABT4LYP7</accession>
<evidence type="ECO:0000256" key="1">
    <source>
        <dbReference type="ARBA" id="ARBA00005260"/>
    </source>
</evidence>
<dbReference type="Pfam" id="PF02583">
    <property type="entry name" value="Trns_repr_metal"/>
    <property type="match status" value="1"/>
</dbReference>
<evidence type="ECO:0000313" key="2">
    <source>
        <dbReference type="EMBL" id="MCZ4299505.1"/>
    </source>
</evidence>
<dbReference type="PANTHER" id="PTHR33677:SF3">
    <property type="entry name" value="COPPER-SENSING TRANSCRIPTIONAL REPRESSOR RICR"/>
    <property type="match status" value="1"/>
</dbReference>
<organism evidence="2 3">
    <name type="scientific">Henriciella marina</name>
    <dbReference type="NCBI Taxonomy" id="453851"/>
    <lineage>
        <taxon>Bacteria</taxon>
        <taxon>Pseudomonadati</taxon>
        <taxon>Pseudomonadota</taxon>
        <taxon>Alphaproteobacteria</taxon>
        <taxon>Hyphomonadales</taxon>
        <taxon>Hyphomonadaceae</taxon>
        <taxon>Henriciella</taxon>
    </lineage>
</organism>
<dbReference type="PANTHER" id="PTHR33677">
    <property type="entry name" value="TRANSCRIPTIONAL REPRESSOR FRMR-RELATED"/>
    <property type="match status" value="1"/>
</dbReference>
<comment type="caution">
    <text evidence="2">The sequence shown here is derived from an EMBL/GenBank/DDBJ whole genome shotgun (WGS) entry which is preliminary data.</text>
</comment>
<gene>
    <name evidence="2" type="ORF">O4G74_15705</name>
</gene>
<dbReference type="InterPro" id="IPR003735">
    <property type="entry name" value="Metal_Tscrpt_repr"/>
</dbReference>
<keyword evidence="3" id="KW-1185">Reference proteome</keyword>
<reference evidence="2" key="1">
    <citation type="submission" date="2022-12" db="EMBL/GenBank/DDBJ databases">
        <title>Bacterial isolates from different developmental stages of Nematostella vectensis.</title>
        <authorList>
            <person name="Fraune S."/>
        </authorList>
    </citation>
    <scope>NUCLEOTIDE SEQUENCE</scope>
    <source>
        <strain evidence="2">G21632-S1</strain>
    </source>
</reference>
<dbReference type="InterPro" id="IPR038390">
    <property type="entry name" value="Metal_Tscrpt_repr_sf"/>
</dbReference>
<proteinExistence type="inferred from homology"/>
<comment type="similarity">
    <text evidence="1">Belongs to the FrmR/RcnR family.</text>
</comment>
<dbReference type="Proteomes" id="UP001083770">
    <property type="component" value="Unassembled WGS sequence"/>
</dbReference>
<evidence type="ECO:0000313" key="3">
    <source>
        <dbReference type="Proteomes" id="UP001083770"/>
    </source>
</evidence>